<dbReference type="PANTHER" id="PTHR11315:SF0">
    <property type="entry name" value="FOLATE GAMMA-GLUTAMYL HYDROLASE"/>
    <property type="match status" value="1"/>
</dbReference>
<proteinExistence type="predicted"/>
<dbReference type="GO" id="GO:0005773">
    <property type="term" value="C:vacuole"/>
    <property type="evidence" value="ECO:0007669"/>
    <property type="project" value="TreeGrafter"/>
</dbReference>
<dbReference type="PANTHER" id="PTHR11315">
    <property type="entry name" value="PROTEASE FAMILY C26 GAMMA-GLUTAMYL HYDROLASE"/>
    <property type="match status" value="1"/>
</dbReference>
<dbReference type="AlphaFoldDB" id="A0A811RM58"/>
<protein>
    <recommendedName>
        <fullName evidence="3">Folate gamma-glutamyl hydrolase</fullName>
    </recommendedName>
</protein>
<comment type="caution">
    <text evidence="1">The sequence shown here is derived from an EMBL/GenBank/DDBJ whole genome shotgun (WGS) entry which is preliminary data.</text>
</comment>
<sequence length="138" mass="14997">MELESPQLLASLLGAAAVRSSPTPEAIRLPSTAGHAQQACAAAPADPAVYEYDRPVIGIVTHPGDGTCEMRTHGPGSYIAASYVKFVQSAGARVVPLLYDEPEERLLELRASEAACHKTGFGEWRAVNWWITQEWFIF</sequence>
<organism evidence="1 2">
    <name type="scientific">Miscanthus lutarioriparius</name>
    <dbReference type="NCBI Taxonomy" id="422564"/>
    <lineage>
        <taxon>Eukaryota</taxon>
        <taxon>Viridiplantae</taxon>
        <taxon>Streptophyta</taxon>
        <taxon>Embryophyta</taxon>
        <taxon>Tracheophyta</taxon>
        <taxon>Spermatophyta</taxon>
        <taxon>Magnoliopsida</taxon>
        <taxon>Liliopsida</taxon>
        <taxon>Poales</taxon>
        <taxon>Poaceae</taxon>
        <taxon>PACMAD clade</taxon>
        <taxon>Panicoideae</taxon>
        <taxon>Andropogonodae</taxon>
        <taxon>Andropogoneae</taxon>
        <taxon>Saccharinae</taxon>
        <taxon>Miscanthus</taxon>
    </lineage>
</organism>
<reference evidence="1" key="1">
    <citation type="submission" date="2020-10" db="EMBL/GenBank/DDBJ databases">
        <authorList>
            <person name="Han B."/>
            <person name="Lu T."/>
            <person name="Zhao Q."/>
            <person name="Huang X."/>
            <person name="Zhao Y."/>
        </authorList>
    </citation>
    <scope>NUCLEOTIDE SEQUENCE</scope>
</reference>
<keyword evidence="2" id="KW-1185">Reference proteome</keyword>
<dbReference type="EMBL" id="CAJGYO010000016">
    <property type="protein sequence ID" value="CAD6271568.1"/>
    <property type="molecule type" value="Genomic_DNA"/>
</dbReference>
<evidence type="ECO:0000313" key="2">
    <source>
        <dbReference type="Proteomes" id="UP000604825"/>
    </source>
</evidence>
<dbReference type="InterPro" id="IPR015527">
    <property type="entry name" value="Pept_C26_g-glut_hydrolase"/>
</dbReference>
<evidence type="ECO:0000313" key="1">
    <source>
        <dbReference type="EMBL" id="CAD6271568.1"/>
    </source>
</evidence>
<accession>A0A811RM58</accession>
<dbReference type="InterPro" id="IPR029062">
    <property type="entry name" value="Class_I_gatase-like"/>
</dbReference>
<dbReference type="Proteomes" id="UP000604825">
    <property type="component" value="Unassembled WGS sequence"/>
</dbReference>
<name>A0A811RM58_9POAL</name>
<dbReference type="OrthoDB" id="64220at2759"/>
<evidence type="ECO:0008006" key="3">
    <source>
        <dbReference type="Google" id="ProtNLM"/>
    </source>
</evidence>
<dbReference type="GO" id="GO:0034722">
    <property type="term" value="F:gamma-glutamyl-peptidase activity"/>
    <property type="evidence" value="ECO:0007669"/>
    <property type="project" value="TreeGrafter"/>
</dbReference>
<gene>
    <name evidence="1" type="ORF">NCGR_LOCUS54854</name>
</gene>
<dbReference type="Gene3D" id="3.40.50.880">
    <property type="match status" value="1"/>
</dbReference>
<dbReference type="GO" id="GO:0046900">
    <property type="term" value="P:tetrahydrofolylpolyglutamate metabolic process"/>
    <property type="evidence" value="ECO:0007669"/>
    <property type="project" value="TreeGrafter"/>
</dbReference>